<comment type="caution">
    <text evidence="1">The sequence shown here is derived from an EMBL/GenBank/DDBJ whole genome shotgun (WGS) entry which is preliminary data.</text>
</comment>
<dbReference type="Proteomes" id="UP000887013">
    <property type="component" value="Unassembled WGS sequence"/>
</dbReference>
<evidence type="ECO:0000313" key="1">
    <source>
        <dbReference type="EMBL" id="GFS72096.1"/>
    </source>
</evidence>
<proteinExistence type="predicted"/>
<dbReference type="AlphaFoldDB" id="A0A8X6T433"/>
<reference evidence="1" key="1">
    <citation type="submission" date="2020-08" db="EMBL/GenBank/DDBJ databases">
        <title>Multicomponent nature underlies the extraordinary mechanical properties of spider dragline silk.</title>
        <authorList>
            <person name="Kono N."/>
            <person name="Nakamura H."/>
            <person name="Mori M."/>
            <person name="Yoshida Y."/>
            <person name="Ohtoshi R."/>
            <person name="Malay A.D."/>
            <person name="Moran D.A.P."/>
            <person name="Tomita M."/>
            <person name="Numata K."/>
            <person name="Arakawa K."/>
        </authorList>
    </citation>
    <scope>NUCLEOTIDE SEQUENCE</scope>
</reference>
<accession>A0A8X6T433</accession>
<name>A0A8X6T433_NEPPI</name>
<dbReference type="EMBL" id="BMAW01001016">
    <property type="protein sequence ID" value="GFS72096.1"/>
    <property type="molecule type" value="Genomic_DNA"/>
</dbReference>
<protein>
    <submittedName>
        <fullName evidence="1">Uncharacterized protein</fullName>
    </submittedName>
</protein>
<evidence type="ECO:0000313" key="2">
    <source>
        <dbReference type="Proteomes" id="UP000887013"/>
    </source>
</evidence>
<sequence length="187" mass="20251">MRGRLHSTIMGWLCHKPFEEFVWLISGLRYGHATTLPGSSHLSPSPSASHATAQLSCVAQPAILTVGTRFETGEGSTAASTHGYLAINRSQQCRAGATDGRWQQSSERETVMLTSLCAPQIFLSAFSRNASCYLVLAKIIYSSLAVAQLPIGLFGISICQLFRGVEEQQDPARETAVHLKIPFGRTA</sequence>
<gene>
    <name evidence="1" type="ORF">NPIL_429751</name>
</gene>
<keyword evidence="2" id="KW-1185">Reference proteome</keyword>
<organism evidence="1 2">
    <name type="scientific">Nephila pilipes</name>
    <name type="common">Giant wood spider</name>
    <name type="synonym">Nephila maculata</name>
    <dbReference type="NCBI Taxonomy" id="299642"/>
    <lineage>
        <taxon>Eukaryota</taxon>
        <taxon>Metazoa</taxon>
        <taxon>Ecdysozoa</taxon>
        <taxon>Arthropoda</taxon>
        <taxon>Chelicerata</taxon>
        <taxon>Arachnida</taxon>
        <taxon>Araneae</taxon>
        <taxon>Araneomorphae</taxon>
        <taxon>Entelegynae</taxon>
        <taxon>Araneoidea</taxon>
        <taxon>Nephilidae</taxon>
        <taxon>Nephila</taxon>
    </lineage>
</organism>